<sequence length="2225" mass="244599">MTAKAINLCELFAQAVQRHPNNLAIDHEEGCLTYRELDESSTALASALTKHGCGNSSPVLLVTAHGSLNIIAVLAILKSGSCFVPVDRRSWSLETIKYVCDTIHSSVIVNTTADLFEAPHELCRVLHIPTVPLASPVDARNTLTFRRIEPEDIACTIFTSGSTGKPKGVMISHKSLCLYANTRPLNLNIGPGDRLLHMLSVAFDACACMLFSTLGNCGTIVPAEPEDVYQKGPTCTLMAMTPSLLSNLPAPTSDDSICSNMRTIVLGGETPTADLLESWVDAGVQVLSAYGTSETTSMGSIHNVQRSPDTGKINPFLIGGFMEQSPIYLLHGDSTEVDGDGIDGEMVVAGDGVARGYYKDDARTNNSFVSWNGLRVYKTGDYARWVRGPADDRVLEFRGRKDRMVKNRGFSVNLDRDVEESLYAAGASFGVKSVHATITRNGIVAVVTPSCVDTTALLAKVEQTMCAYCIPYRIEAVSNFPLSPNGKAQSRTVLELIAAIDDARDSHDTTNGAESSSLEAPTMSRTGAQEDLTKVLHAAAEVLGCPDGRPRKIRGEDTFIAMGGSSLLALKFVSVLRKLHLHVSTRDVLKCRTFAEIARHASSISPFEPRTPRTIRDASTAQQLVRLRREACNRLDLADNSFDIAPLTSLQLELAMPTVIDESTNINQVKLAYGGEYAGISEKAWRAVWHSEPIFRTEISLAFGRGAHIVHRKAFRKPNMEVYSHRSDYDAAVKTAKMSIGLSCRLDIFALRQADAPTEPGFGNVSDKTNELTVVLTVHHSLMDGSSLKLLLDRVERAAQGRSLSCSPCSIDANLGLIATQEARDAEARAFFTNYLRIIPVENNSTRRCRISTQIKHVVNRTKTTLFEPSVSIHEVTTFAGERCVSAACIYYTAWAMAISALERTCTVVIGAVFSNRATQPGYEETIGPYIAALPLVFSFTADETVKDRLQRTMDDLVTLGEFAWVRSDQIGIGRRMGNILSMQLPLPDETSALPPIQVECVENNDFPMSMLVEANGDLRLLHDDTQFDNPTVQRLGSHFKHALYSLLHETNMRDCMRINQLHETALTQIEQMRVESVEETLKNALEQAVDRFFNLTALEDCSGTSLTYGELDRLSNITAHRINSDLPGAESIAIFGDGTVRWAIGLLGILKAGRIFVPLDPKWSADRRAAVCKESRATALILPNSTQEPEAAIAGMDILSVDIVLGEEHAPRNPPRLPDSASPDSDFVIVFTSGSTGIPKGIPLTHRGVLALRSSPEATMFAVPGKRIAQFMSPAFDYCNLEIFFTLLYGATLVLRDPFDPYAHLRKVNLAAITPSVLSVLEPDEYPNLEIIYSTGEPITNALVNKFATRTLLYNVYGPAECSVTTSYTRMLPGDTVTIGTPVPTARMYVLDEDQRPVRDGARGELYVAGIQVMRGYIASPEKTEQCILPDPWHEEERMYRTGDFASRKRDGRISYLGRVNRQVKIRGFRVELAQVEQTIVSGPVDQGITQCTALAIKGVLVAFIICEITDSEDVVARLRTRLRETLDSASVPQNIVRLEQFPRNPNGKVDVGALEAVYAKHLSAGKTYLPDAMHNSLESKLTQEWRQILQLAPDGQLQDSDDFFALGGHSVLVFLLARRLSVAFDVNVTVRELLPAPTFRGQIDVIKQLLQAKVSISCHAEMVSSQSGLSGRHENALSLEDLTEPEQQVWFQYQVATATTAFNVAKVLHISGAIDVVKLVACLNTALASDPVFRTNVVEGPNGPRRTLSKCAPKVREVVQLDIDAELNHPFDLVNDHLIRIHLIWNSDEKGSESERFIARIVIVTSHLITDLGTLQNLLQLTSLAYLGTTLQIHASPRHLDSKRWKRRSSQVERGFWKDYLSGHGYHDRKSSLLRPSFLTSPMATFDGASRTREFDGRLVTKLNNRIRQLGITHHQMGLAAAALLLQWLSGEDDIVLGAPDAGRSLESDREALGQFLDRLPIRLRLPGSASQDNVTTSTILTEVHDSALLALANAIPFSHILEALEFPNGLLYHALFECVVTFHPRGAGLDNWLQLPDCNVSETSLFARGSKFPLMLEWFEVASDQWMLHIEYDTSLLPLSTVEAIENALEIILSAIADDSPLSDLRASLDDPKFPDLRVRKDSLRPSPRSSLTSSGLSAEELITTIQKEMGACLNLSCTAVSPDTSFFSAGADSSTAVALRHRLRKLGFDIPLRAIFTAQSPLGISQYVLLHIKWDRSLQLE</sequence>
<dbReference type="InterPro" id="IPR036736">
    <property type="entry name" value="ACP-like_sf"/>
</dbReference>
<protein>
    <submittedName>
        <fullName evidence="6">Non-ribosomal peptide synthetase</fullName>
    </submittedName>
</protein>
<dbReference type="OrthoDB" id="416786at2759"/>
<feature type="domain" description="Carrier" evidence="5">
    <location>
        <begin position="2140"/>
        <end position="2216"/>
    </location>
</feature>
<keyword evidence="2" id="KW-0597">Phosphoprotein</keyword>
<evidence type="ECO:0000256" key="4">
    <source>
        <dbReference type="ARBA" id="ARBA00029454"/>
    </source>
</evidence>
<name>A0A9P4I0R3_9PEZI</name>
<dbReference type="GO" id="GO:0043041">
    <property type="term" value="P:amino acid activation for nonribosomal peptide biosynthetic process"/>
    <property type="evidence" value="ECO:0007669"/>
    <property type="project" value="TreeGrafter"/>
</dbReference>
<gene>
    <name evidence="6" type="ORF">NA57DRAFT_81988</name>
</gene>
<feature type="domain" description="Carrier" evidence="5">
    <location>
        <begin position="529"/>
        <end position="605"/>
    </location>
</feature>
<dbReference type="Pfam" id="PF00501">
    <property type="entry name" value="AMP-binding"/>
    <property type="match status" value="2"/>
</dbReference>
<dbReference type="SUPFAM" id="SSF56801">
    <property type="entry name" value="Acetyl-CoA synthetase-like"/>
    <property type="match status" value="2"/>
</dbReference>
<dbReference type="InterPro" id="IPR000873">
    <property type="entry name" value="AMP-dep_synth/lig_dom"/>
</dbReference>
<proteinExistence type="inferred from homology"/>
<keyword evidence="7" id="KW-1185">Reference proteome</keyword>
<dbReference type="Pfam" id="PF00550">
    <property type="entry name" value="PP-binding"/>
    <property type="match status" value="3"/>
</dbReference>
<dbReference type="InterPro" id="IPR001242">
    <property type="entry name" value="Condensation_dom"/>
</dbReference>
<dbReference type="PROSITE" id="PS00455">
    <property type="entry name" value="AMP_BINDING"/>
    <property type="match status" value="1"/>
</dbReference>
<organism evidence="6 7">
    <name type="scientific">Rhizodiscina lignyota</name>
    <dbReference type="NCBI Taxonomy" id="1504668"/>
    <lineage>
        <taxon>Eukaryota</taxon>
        <taxon>Fungi</taxon>
        <taxon>Dikarya</taxon>
        <taxon>Ascomycota</taxon>
        <taxon>Pezizomycotina</taxon>
        <taxon>Dothideomycetes</taxon>
        <taxon>Pleosporomycetidae</taxon>
        <taxon>Aulographales</taxon>
        <taxon>Rhizodiscinaceae</taxon>
        <taxon>Rhizodiscina</taxon>
    </lineage>
</organism>
<dbReference type="Proteomes" id="UP000799772">
    <property type="component" value="Unassembled WGS sequence"/>
</dbReference>
<dbReference type="Gene3D" id="3.30.559.30">
    <property type="entry name" value="Nonribosomal peptide synthetase, condensation domain"/>
    <property type="match status" value="2"/>
</dbReference>
<dbReference type="InterPro" id="IPR042099">
    <property type="entry name" value="ANL_N_sf"/>
</dbReference>
<dbReference type="Gene3D" id="3.30.300.30">
    <property type="match status" value="2"/>
</dbReference>
<dbReference type="PROSITE" id="PS50075">
    <property type="entry name" value="CARRIER"/>
    <property type="match status" value="3"/>
</dbReference>
<dbReference type="SUPFAM" id="SSF47336">
    <property type="entry name" value="ACP-like"/>
    <property type="match status" value="3"/>
</dbReference>
<evidence type="ECO:0000313" key="6">
    <source>
        <dbReference type="EMBL" id="KAF2092841.1"/>
    </source>
</evidence>
<reference evidence="6" key="1">
    <citation type="journal article" date="2020" name="Stud. Mycol.">
        <title>101 Dothideomycetes genomes: a test case for predicting lifestyles and emergence of pathogens.</title>
        <authorList>
            <person name="Haridas S."/>
            <person name="Albert R."/>
            <person name="Binder M."/>
            <person name="Bloem J."/>
            <person name="Labutti K."/>
            <person name="Salamov A."/>
            <person name="Andreopoulos B."/>
            <person name="Baker S."/>
            <person name="Barry K."/>
            <person name="Bills G."/>
            <person name="Bluhm B."/>
            <person name="Cannon C."/>
            <person name="Castanera R."/>
            <person name="Culley D."/>
            <person name="Daum C."/>
            <person name="Ezra D."/>
            <person name="Gonzalez J."/>
            <person name="Henrissat B."/>
            <person name="Kuo A."/>
            <person name="Liang C."/>
            <person name="Lipzen A."/>
            <person name="Lutzoni F."/>
            <person name="Magnuson J."/>
            <person name="Mondo S."/>
            <person name="Nolan M."/>
            <person name="Ohm R."/>
            <person name="Pangilinan J."/>
            <person name="Park H.-J."/>
            <person name="Ramirez L."/>
            <person name="Alfaro M."/>
            <person name="Sun H."/>
            <person name="Tritt A."/>
            <person name="Yoshinaga Y."/>
            <person name="Zwiers L.-H."/>
            <person name="Turgeon B."/>
            <person name="Goodwin S."/>
            <person name="Spatafora J."/>
            <person name="Crous P."/>
            <person name="Grigoriev I."/>
        </authorList>
    </citation>
    <scope>NUCLEOTIDE SEQUENCE</scope>
    <source>
        <strain evidence="6">CBS 133067</strain>
    </source>
</reference>
<dbReference type="PANTHER" id="PTHR45527:SF11">
    <property type="entry name" value="NONRIBOSOMAL PEPTIDE SYNTHETASE 5"/>
    <property type="match status" value="1"/>
</dbReference>
<comment type="similarity">
    <text evidence="4">Belongs to the NRP synthetase family.</text>
</comment>
<dbReference type="GO" id="GO:0044550">
    <property type="term" value="P:secondary metabolite biosynthetic process"/>
    <property type="evidence" value="ECO:0007669"/>
    <property type="project" value="TreeGrafter"/>
</dbReference>
<comment type="caution">
    <text evidence="6">The sequence shown here is derived from an EMBL/GenBank/DDBJ whole genome shotgun (WGS) entry which is preliminary data.</text>
</comment>
<dbReference type="InterPro" id="IPR023213">
    <property type="entry name" value="CAT-like_dom_sf"/>
</dbReference>
<dbReference type="Pfam" id="PF00668">
    <property type="entry name" value="Condensation"/>
    <property type="match status" value="2"/>
</dbReference>
<dbReference type="EMBL" id="ML978142">
    <property type="protein sequence ID" value="KAF2092841.1"/>
    <property type="molecule type" value="Genomic_DNA"/>
</dbReference>
<dbReference type="CDD" id="cd19537">
    <property type="entry name" value="C_NRPS-like"/>
    <property type="match status" value="1"/>
</dbReference>
<evidence type="ECO:0000256" key="1">
    <source>
        <dbReference type="ARBA" id="ARBA00022450"/>
    </source>
</evidence>
<dbReference type="PROSITE" id="PS00012">
    <property type="entry name" value="PHOSPHOPANTETHEINE"/>
    <property type="match status" value="1"/>
</dbReference>
<dbReference type="GO" id="GO:0005737">
    <property type="term" value="C:cytoplasm"/>
    <property type="evidence" value="ECO:0007669"/>
    <property type="project" value="TreeGrafter"/>
</dbReference>
<dbReference type="SUPFAM" id="SSF52777">
    <property type="entry name" value="CoA-dependent acyltransferases"/>
    <property type="match status" value="4"/>
</dbReference>
<dbReference type="InterPro" id="IPR045851">
    <property type="entry name" value="AMP-bd_C_sf"/>
</dbReference>
<accession>A0A9P4I0R3</accession>
<evidence type="ECO:0000259" key="5">
    <source>
        <dbReference type="PROSITE" id="PS50075"/>
    </source>
</evidence>
<dbReference type="InterPro" id="IPR020806">
    <property type="entry name" value="PKS_PP-bd"/>
</dbReference>
<dbReference type="PANTHER" id="PTHR45527">
    <property type="entry name" value="NONRIBOSOMAL PEPTIDE SYNTHETASE"/>
    <property type="match status" value="1"/>
</dbReference>
<evidence type="ECO:0000313" key="7">
    <source>
        <dbReference type="Proteomes" id="UP000799772"/>
    </source>
</evidence>
<dbReference type="SMART" id="SM00823">
    <property type="entry name" value="PKS_PP"/>
    <property type="match status" value="2"/>
</dbReference>
<feature type="domain" description="Carrier" evidence="5">
    <location>
        <begin position="1574"/>
        <end position="1652"/>
    </location>
</feature>
<dbReference type="Gene3D" id="1.10.1200.10">
    <property type="entry name" value="ACP-like"/>
    <property type="match status" value="3"/>
</dbReference>
<keyword evidence="3" id="KW-0436">Ligase</keyword>
<dbReference type="InterPro" id="IPR009081">
    <property type="entry name" value="PP-bd_ACP"/>
</dbReference>
<dbReference type="Gene3D" id="3.30.559.10">
    <property type="entry name" value="Chloramphenicol acetyltransferase-like domain"/>
    <property type="match status" value="2"/>
</dbReference>
<dbReference type="InterPro" id="IPR006162">
    <property type="entry name" value="Ppantetheine_attach_site"/>
</dbReference>
<evidence type="ECO:0000256" key="3">
    <source>
        <dbReference type="ARBA" id="ARBA00022598"/>
    </source>
</evidence>
<keyword evidence="1" id="KW-0596">Phosphopantetheine</keyword>
<dbReference type="InterPro" id="IPR020845">
    <property type="entry name" value="AMP-binding_CS"/>
</dbReference>
<dbReference type="Gene3D" id="3.40.50.12780">
    <property type="entry name" value="N-terminal domain of ligase-like"/>
    <property type="match status" value="2"/>
</dbReference>
<evidence type="ECO:0000256" key="2">
    <source>
        <dbReference type="ARBA" id="ARBA00022553"/>
    </source>
</evidence>
<dbReference type="GO" id="GO:0031177">
    <property type="term" value="F:phosphopantetheine binding"/>
    <property type="evidence" value="ECO:0007669"/>
    <property type="project" value="InterPro"/>
</dbReference>
<dbReference type="GO" id="GO:0016874">
    <property type="term" value="F:ligase activity"/>
    <property type="evidence" value="ECO:0007669"/>
    <property type="project" value="UniProtKB-KW"/>
</dbReference>